<accession>A0ABR3A394</accession>
<dbReference type="EMBL" id="JBBXMP010000018">
    <property type="protein sequence ID" value="KAL0068351.1"/>
    <property type="molecule type" value="Genomic_DNA"/>
</dbReference>
<evidence type="ECO:0000259" key="4">
    <source>
        <dbReference type="Pfam" id="PF00590"/>
    </source>
</evidence>
<evidence type="ECO:0000256" key="3">
    <source>
        <dbReference type="ARBA" id="ARBA00035662"/>
    </source>
</evidence>
<keyword evidence="2" id="KW-0488">Methylation</keyword>
<comment type="caution">
    <text evidence="5">The sequence shown here is derived from an EMBL/GenBank/DDBJ whole genome shotgun (WGS) entry which is preliminary data.</text>
</comment>
<dbReference type="Gene3D" id="3.40.1010.10">
    <property type="entry name" value="Cobalt-precorrin-4 Transmethylase, Domain 1"/>
    <property type="match status" value="1"/>
</dbReference>
<evidence type="ECO:0000313" key="5">
    <source>
        <dbReference type="EMBL" id="KAL0068351.1"/>
    </source>
</evidence>
<reference evidence="5 6" key="1">
    <citation type="submission" date="2024-05" db="EMBL/GenBank/DDBJ databases">
        <title>A draft genome resource for the thread blight pathogen Marasmius tenuissimus strain MS-2.</title>
        <authorList>
            <person name="Yulfo-Soto G.E."/>
            <person name="Baruah I.K."/>
            <person name="Amoako-Attah I."/>
            <person name="Bukari Y."/>
            <person name="Meinhardt L.W."/>
            <person name="Bailey B.A."/>
            <person name="Cohen S.P."/>
        </authorList>
    </citation>
    <scope>NUCLEOTIDE SEQUENCE [LARGE SCALE GENOMIC DNA]</scope>
    <source>
        <strain evidence="5 6">MS-2</strain>
    </source>
</reference>
<dbReference type="Proteomes" id="UP001437256">
    <property type="component" value="Unassembled WGS sequence"/>
</dbReference>
<feature type="domain" description="Tetrapyrrole methylase" evidence="4">
    <location>
        <begin position="12"/>
        <end position="199"/>
    </location>
</feature>
<protein>
    <recommendedName>
        <fullName evidence="4">Tetrapyrrole methylase domain-containing protein</fullName>
    </recommendedName>
</protein>
<gene>
    <name evidence="5" type="ORF">AAF712_004429</name>
</gene>
<evidence type="ECO:0000313" key="6">
    <source>
        <dbReference type="Proteomes" id="UP001437256"/>
    </source>
</evidence>
<keyword evidence="6" id="KW-1185">Reference proteome</keyword>
<dbReference type="InterPro" id="IPR035996">
    <property type="entry name" value="4pyrrol_Methylase_sf"/>
</dbReference>
<dbReference type="CDD" id="cd19916">
    <property type="entry name" value="OphMA_like"/>
    <property type="match status" value="1"/>
</dbReference>
<evidence type="ECO:0000256" key="2">
    <source>
        <dbReference type="ARBA" id="ARBA00022481"/>
    </source>
</evidence>
<dbReference type="InterPro" id="IPR000878">
    <property type="entry name" value="4pyrrol_Mease"/>
</dbReference>
<proteinExistence type="inferred from homology"/>
<name>A0ABR3A394_9AGAR</name>
<dbReference type="Pfam" id="PF00590">
    <property type="entry name" value="TP_methylase"/>
    <property type="match status" value="1"/>
</dbReference>
<dbReference type="SUPFAM" id="SSF53790">
    <property type="entry name" value="Tetrapyrrole methylase"/>
    <property type="match status" value="1"/>
</dbReference>
<comment type="similarity">
    <text evidence="3">In the N-terminal section; belongs to the precorrin methyltransferase family.</text>
</comment>
<dbReference type="InterPro" id="IPR014777">
    <property type="entry name" value="4pyrrole_Mease_sub1"/>
</dbReference>
<comment type="subunit">
    <text evidence="1">Homodimer.</text>
</comment>
<sequence length="414" mass="45280">MSQSITNKSGSLTIAGSGIAAVAHITLETVSCIENADVIFYVCTDPVTEAFIRERSKGECSDLSVYYDKDKHRYESYVQMCEVMLNATRAGKNVLGIFYGHPGVFVSPSHRAIAIARAEGYRATMLPGVSAEDFLFSEIGFDPAVPGCVSQEATHIVLQDKALDPTVHNIIWQVGSVCAAAMVFDNSSFHLLVDKLEKSFGNDHKLIHFIGPLLPQSTSLKQELTISELRNEDVRKKVSSISTFYVPPREIPKFPENTITKLGWSPVKVPLIPIMTDSKPAGDILAKLYGDFERSAVAKLNQSEAVAAEADHVQLRASPAVRKFMTELCLPGQLRDRYMADPGATVCSYEPKLSPVEQHALKLNNPNAVFRLMLARGSEVAAGKELTEDDIDGAADEAQQRVAPLVILLFLLIT</sequence>
<organism evidence="5 6">
    <name type="scientific">Marasmius tenuissimus</name>
    <dbReference type="NCBI Taxonomy" id="585030"/>
    <lineage>
        <taxon>Eukaryota</taxon>
        <taxon>Fungi</taxon>
        <taxon>Dikarya</taxon>
        <taxon>Basidiomycota</taxon>
        <taxon>Agaricomycotina</taxon>
        <taxon>Agaricomycetes</taxon>
        <taxon>Agaricomycetidae</taxon>
        <taxon>Agaricales</taxon>
        <taxon>Marasmiineae</taxon>
        <taxon>Marasmiaceae</taxon>
        <taxon>Marasmius</taxon>
    </lineage>
</organism>
<evidence type="ECO:0000256" key="1">
    <source>
        <dbReference type="ARBA" id="ARBA00011738"/>
    </source>
</evidence>